<keyword evidence="6 9" id="KW-0406">Ion transport</keyword>
<evidence type="ECO:0000256" key="5">
    <source>
        <dbReference type="ARBA" id="ARBA00022989"/>
    </source>
</evidence>
<comment type="similarity">
    <text evidence="9">Belongs to the MscL family.</text>
</comment>
<name>A0AAE4FNT7_9CYAN</name>
<feature type="transmembrane region" description="Helical" evidence="9">
    <location>
        <begin position="75"/>
        <end position="96"/>
    </location>
</feature>
<proteinExistence type="inferred from homology"/>
<dbReference type="HAMAP" id="MF_00115">
    <property type="entry name" value="MscL"/>
    <property type="match status" value="1"/>
</dbReference>
<evidence type="ECO:0000256" key="8">
    <source>
        <dbReference type="ARBA" id="ARBA00023303"/>
    </source>
</evidence>
<protein>
    <recommendedName>
        <fullName evidence="9">Large-conductance mechanosensitive channel</fullName>
    </recommendedName>
</protein>
<dbReference type="RefSeq" id="WP_322876815.1">
    <property type="nucleotide sequence ID" value="NZ_JAVMIP010000001.1"/>
</dbReference>
<keyword evidence="5 9" id="KW-1133">Transmembrane helix</keyword>
<evidence type="ECO:0000256" key="4">
    <source>
        <dbReference type="ARBA" id="ARBA00022692"/>
    </source>
</evidence>
<evidence type="ECO:0000256" key="1">
    <source>
        <dbReference type="ARBA" id="ARBA00004141"/>
    </source>
</evidence>
<gene>
    <name evidence="9 10" type="primary">mscL</name>
    <name evidence="10" type="ORF">RIF25_01650</name>
</gene>
<evidence type="ECO:0000313" key="10">
    <source>
        <dbReference type="EMBL" id="MDS3859503.1"/>
    </source>
</evidence>
<evidence type="ECO:0000313" key="11">
    <source>
        <dbReference type="Proteomes" id="UP001268256"/>
    </source>
</evidence>
<dbReference type="Proteomes" id="UP001268256">
    <property type="component" value="Unassembled WGS sequence"/>
</dbReference>
<dbReference type="PANTHER" id="PTHR30266:SF2">
    <property type="entry name" value="LARGE-CONDUCTANCE MECHANOSENSITIVE CHANNEL"/>
    <property type="match status" value="1"/>
</dbReference>
<comment type="subunit">
    <text evidence="9">Homopentamer.</text>
</comment>
<feature type="transmembrane region" description="Helical" evidence="9">
    <location>
        <begin position="26"/>
        <end position="55"/>
    </location>
</feature>
<keyword evidence="4 9" id="KW-0812">Transmembrane</keyword>
<keyword evidence="7 9" id="KW-0472">Membrane</keyword>
<dbReference type="InterPro" id="IPR001185">
    <property type="entry name" value="MS_channel"/>
</dbReference>
<comment type="function">
    <text evidence="9">Channel that opens in response to stretch forces in the membrane lipid bilayer. May participate in the regulation of osmotic pressure changes within the cell.</text>
</comment>
<comment type="caution">
    <text evidence="10">The sequence shown here is derived from an EMBL/GenBank/DDBJ whole genome shotgun (WGS) entry which is preliminary data.</text>
</comment>
<dbReference type="NCBIfam" id="TIGR00220">
    <property type="entry name" value="mscL"/>
    <property type="match status" value="1"/>
</dbReference>
<dbReference type="GO" id="GO:0008381">
    <property type="term" value="F:mechanosensitive monoatomic ion channel activity"/>
    <property type="evidence" value="ECO:0007669"/>
    <property type="project" value="UniProtKB-UniRule"/>
</dbReference>
<sequence>MVSRRVKRGGRQFWQEFRDFAVKGNVIDLSVAVIVGGAFGKIVSSFVADILMPLINPLIPGGNWREIVIGPGVKIGSFAGNVLDFVVIALAMFLIIRVVIRQSPPPPPPVSERECPYCLELVPIAAIKCRACASELPPKSQS</sequence>
<dbReference type="GO" id="GO:0005886">
    <property type="term" value="C:plasma membrane"/>
    <property type="evidence" value="ECO:0007669"/>
    <property type="project" value="UniProtKB-SubCell"/>
</dbReference>
<keyword evidence="2 9" id="KW-0813">Transport</keyword>
<evidence type="ECO:0000256" key="7">
    <source>
        <dbReference type="ARBA" id="ARBA00023136"/>
    </source>
</evidence>
<dbReference type="PANTHER" id="PTHR30266">
    <property type="entry name" value="MECHANOSENSITIVE CHANNEL MSCL"/>
    <property type="match status" value="1"/>
</dbReference>
<evidence type="ECO:0000256" key="6">
    <source>
        <dbReference type="ARBA" id="ARBA00023065"/>
    </source>
</evidence>
<evidence type="ECO:0000256" key="9">
    <source>
        <dbReference type="HAMAP-Rule" id="MF_00115"/>
    </source>
</evidence>
<evidence type="ECO:0000256" key="2">
    <source>
        <dbReference type="ARBA" id="ARBA00022448"/>
    </source>
</evidence>
<dbReference type="SUPFAM" id="SSF81330">
    <property type="entry name" value="Gated mechanosensitive channel"/>
    <property type="match status" value="1"/>
</dbReference>
<keyword evidence="3 9" id="KW-1003">Cell membrane</keyword>
<evidence type="ECO:0000256" key="3">
    <source>
        <dbReference type="ARBA" id="ARBA00022475"/>
    </source>
</evidence>
<organism evidence="10 11">
    <name type="scientific">Pseudocalidococcus azoricus BACA0444</name>
    <dbReference type="NCBI Taxonomy" id="2918990"/>
    <lineage>
        <taxon>Bacteria</taxon>
        <taxon>Bacillati</taxon>
        <taxon>Cyanobacteriota</taxon>
        <taxon>Cyanophyceae</taxon>
        <taxon>Acaryochloridales</taxon>
        <taxon>Thermosynechococcaceae</taxon>
        <taxon>Pseudocalidococcus</taxon>
        <taxon>Pseudocalidococcus azoricus</taxon>
    </lineage>
</organism>
<keyword evidence="11" id="KW-1185">Reference proteome</keyword>
<accession>A0AAE4FNT7</accession>
<dbReference type="InterPro" id="IPR037673">
    <property type="entry name" value="MSC/AndL"/>
</dbReference>
<dbReference type="Gene3D" id="1.10.1200.120">
    <property type="entry name" value="Large-conductance mechanosensitive channel, MscL, domain 1"/>
    <property type="match status" value="1"/>
</dbReference>
<dbReference type="PRINTS" id="PR01264">
    <property type="entry name" value="MECHCHANNEL"/>
</dbReference>
<dbReference type="Pfam" id="PF01741">
    <property type="entry name" value="MscL"/>
    <property type="match status" value="1"/>
</dbReference>
<dbReference type="EMBL" id="JAVMIP010000001">
    <property type="protein sequence ID" value="MDS3859503.1"/>
    <property type="molecule type" value="Genomic_DNA"/>
</dbReference>
<reference evidence="11" key="1">
    <citation type="submission" date="2023-07" db="EMBL/GenBank/DDBJ databases">
        <authorList>
            <person name="Luz R."/>
            <person name="Cordeiro R."/>
            <person name="Fonseca A."/>
            <person name="Goncalves V."/>
        </authorList>
    </citation>
    <scope>NUCLEOTIDE SEQUENCE [LARGE SCALE GENOMIC DNA]</scope>
    <source>
        <strain evidence="11">BACA0444</strain>
    </source>
</reference>
<comment type="subcellular location">
    <subcellularLocation>
        <location evidence="9">Cell membrane</location>
        <topology evidence="9">Multi-pass membrane protein</topology>
    </subcellularLocation>
    <subcellularLocation>
        <location evidence="1">Membrane</location>
        <topology evidence="1">Multi-pass membrane protein</topology>
    </subcellularLocation>
</comment>
<dbReference type="AlphaFoldDB" id="A0AAE4FNT7"/>
<dbReference type="InterPro" id="IPR036019">
    <property type="entry name" value="MscL_channel"/>
</dbReference>
<keyword evidence="8 9" id="KW-0407">Ion channel</keyword>